<name>A0ABM8XAJ1_9BURK</name>
<organism evidence="6 7">
    <name type="scientific">Cupriavidus pinatubonensis</name>
    <dbReference type="NCBI Taxonomy" id="248026"/>
    <lineage>
        <taxon>Bacteria</taxon>
        <taxon>Pseudomonadati</taxon>
        <taxon>Pseudomonadota</taxon>
        <taxon>Betaproteobacteria</taxon>
        <taxon>Burkholderiales</taxon>
        <taxon>Burkholderiaceae</taxon>
        <taxon>Cupriavidus</taxon>
    </lineage>
</organism>
<dbReference type="SUPFAM" id="SSF46689">
    <property type="entry name" value="Homeodomain-like"/>
    <property type="match status" value="1"/>
</dbReference>
<dbReference type="InterPro" id="IPR032687">
    <property type="entry name" value="AraC-type_N"/>
</dbReference>
<keyword evidence="1" id="KW-0805">Transcription regulation</keyword>
<protein>
    <submittedName>
        <fullName evidence="6">HTH-type transcriptional regulator VirS</fullName>
    </submittedName>
</protein>
<dbReference type="InterPro" id="IPR018060">
    <property type="entry name" value="HTH_AraC"/>
</dbReference>
<dbReference type="RefSeq" id="WP_224003982.1">
    <property type="nucleotide sequence ID" value="NZ_CAJZAF010000019.1"/>
</dbReference>
<reference evidence="6 7" key="1">
    <citation type="submission" date="2021-08" db="EMBL/GenBank/DDBJ databases">
        <authorList>
            <person name="Peeters C."/>
        </authorList>
    </citation>
    <scope>NUCLEOTIDE SEQUENCE [LARGE SCALE GENOMIC DNA]</scope>
    <source>
        <strain evidence="6 7">LMG 23994</strain>
    </source>
</reference>
<dbReference type="Gene3D" id="1.10.10.60">
    <property type="entry name" value="Homeodomain-like"/>
    <property type="match status" value="1"/>
</dbReference>
<dbReference type="InterPro" id="IPR018062">
    <property type="entry name" value="HTH_AraC-typ_CS"/>
</dbReference>
<dbReference type="Pfam" id="PF12625">
    <property type="entry name" value="Arabinose_bd"/>
    <property type="match status" value="1"/>
</dbReference>
<evidence type="ECO:0000256" key="4">
    <source>
        <dbReference type="SAM" id="MobiDB-lite"/>
    </source>
</evidence>
<gene>
    <name evidence="6" type="primary">virS_4</name>
    <name evidence="6" type="ORF">LMG23994_03560</name>
</gene>
<dbReference type="EMBL" id="CAJZAF010000019">
    <property type="protein sequence ID" value="CAG9177027.1"/>
    <property type="molecule type" value="Genomic_DNA"/>
</dbReference>
<dbReference type="SMART" id="SM00342">
    <property type="entry name" value="HTH_ARAC"/>
    <property type="match status" value="1"/>
</dbReference>
<keyword evidence="2" id="KW-0238">DNA-binding</keyword>
<keyword evidence="3" id="KW-0804">Transcription</keyword>
<comment type="caution">
    <text evidence="6">The sequence shown here is derived from an EMBL/GenBank/DDBJ whole genome shotgun (WGS) entry which is preliminary data.</text>
</comment>
<dbReference type="Pfam" id="PF12833">
    <property type="entry name" value="HTH_18"/>
    <property type="match status" value="1"/>
</dbReference>
<evidence type="ECO:0000259" key="5">
    <source>
        <dbReference type="PROSITE" id="PS01124"/>
    </source>
</evidence>
<evidence type="ECO:0000313" key="6">
    <source>
        <dbReference type="EMBL" id="CAG9177027.1"/>
    </source>
</evidence>
<dbReference type="Proteomes" id="UP000701702">
    <property type="component" value="Unassembled WGS sequence"/>
</dbReference>
<sequence>MSLLVRAAALTNYCEVARAGGLDPLRMMFDAGISPSVLREPDLMIQVDRFGRLLQTSATLSGNESFGLSMAESRLLSNLGPVGMLIRDQATLRDALGMLTRYQSILNGAKSLAVEECGGRVIIREVLIAGSAHQPTRQRVELALGVMVRLIRQLIKPDWQPQRVCFEHPAPRDLSTHQRFFGPNVAFNCDFNGIVCAKSDLDARNPWADPAMARYAQRLIDESAAVRQTTMLEDVRRTILLLLPGGRCSVEQVAENLGVVCRTVQRRLAEQGQSFSSVVNDIRVELAMRHVVESDRPFTEVATLLGFSAPSGFSRWYQTQFGCSPKESRAASAAVGERATEIPSPARSSPTVRPLSRG</sequence>
<dbReference type="PROSITE" id="PS00041">
    <property type="entry name" value="HTH_ARAC_FAMILY_1"/>
    <property type="match status" value="1"/>
</dbReference>
<dbReference type="PANTHER" id="PTHR47894">
    <property type="entry name" value="HTH-TYPE TRANSCRIPTIONAL REGULATOR GADX"/>
    <property type="match status" value="1"/>
</dbReference>
<keyword evidence="7" id="KW-1185">Reference proteome</keyword>
<evidence type="ECO:0000256" key="2">
    <source>
        <dbReference type="ARBA" id="ARBA00023125"/>
    </source>
</evidence>
<feature type="domain" description="HTH araC/xylS-type" evidence="5">
    <location>
        <begin position="233"/>
        <end position="331"/>
    </location>
</feature>
<accession>A0ABM8XAJ1</accession>
<dbReference type="InterPro" id="IPR009057">
    <property type="entry name" value="Homeodomain-like_sf"/>
</dbReference>
<proteinExistence type="predicted"/>
<evidence type="ECO:0000256" key="3">
    <source>
        <dbReference type="ARBA" id="ARBA00023163"/>
    </source>
</evidence>
<dbReference type="PROSITE" id="PS01124">
    <property type="entry name" value="HTH_ARAC_FAMILY_2"/>
    <property type="match status" value="1"/>
</dbReference>
<evidence type="ECO:0000256" key="1">
    <source>
        <dbReference type="ARBA" id="ARBA00023015"/>
    </source>
</evidence>
<feature type="region of interest" description="Disordered" evidence="4">
    <location>
        <begin position="332"/>
        <end position="358"/>
    </location>
</feature>
<evidence type="ECO:0000313" key="7">
    <source>
        <dbReference type="Proteomes" id="UP000701702"/>
    </source>
</evidence>
<dbReference type="PANTHER" id="PTHR47894:SF4">
    <property type="entry name" value="HTH-TYPE TRANSCRIPTIONAL REGULATOR GADX"/>
    <property type="match status" value="1"/>
</dbReference>